<organism evidence="1 2">
    <name type="scientific">Marixanthomonas spongiae</name>
    <dbReference type="NCBI Taxonomy" id="2174845"/>
    <lineage>
        <taxon>Bacteria</taxon>
        <taxon>Pseudomonadati</taxon>
        <taxon>Bacteroidota</taxon>
        <taxon>Flavobacteriia</taxon>
        <taxon>Flavobacteriales</taxon>
        <taxon>Flavobacteriaceae</taxon>
        <taxon>Marixanthomonas</taxon>
    </lineage>
</organism>
<name>A0A2U0I7D1_9FLAO</name>
<reference evidence="1 2" key="1">
    <citation type="submission" date="2018-04" db="EMBL/GenBank/DDBJ databases">
        <title>Marixanthomonas spongiae HN-E44 sp. nov., isolated from a marine sponge.</title>
        <authorList>
            <person name="Luo L."/>
            <person name="Zhuang L."/>
        </authorList>
    </citation>
    <scope>NUCLEOTIDE SEQUENCE [LARGE SCALE GENOMIC DNA]</scope>
    <source>
        <strain evidence="1 2">HN-E44</strain>
    </source>
</reference>
<dbReference type="SUPFAM" id="SSF48173">
    <property type="entry name" value="Cryptochrome/photolyase FAD-binding domain"/>
    <property type="match status" value="1"/>
</dbReference>
<dbReference type="Pfam" id="PF04244">
    <property type="entry name" value="DPRP"/>
    <property type="match status" value="1"/>
</dbReference>
<dbReference type="InterPro" id="IPR014729">
    <property type="entry name" value="Rossmann-like_a/b/a_fold"/>
</dbReference>
<keyword evidence="1" id="KW-0456">Lyase</keyword>
<dbReference type="RefSeq" id="WP_116692746.1">
    <property type="nucleotide sequence ID" value="NZ_QEHR01000001.1"/>
</dbReference>
<dbReference type="InterPro" id="IPR036134">
    <property type="entry name" value="Crypto/Photolyase_FAD-like_sf"/>
</dbReference>
<dbReference type="EMBL" id="QEHR01000001">
    <property type="protein sequence ID" value="PVW17002.1"/>
    <property type="molecule type" value="Genomic_DNA"/>
</dbReference>
<dbReference type="Gene3D" id="1.10.10.1710">
    <property type="entry name" value="Deoxyribodipyrimidine photolyase-related"/>
    <property type="match status" value="1"/>
</dbReference>
<dbReference type="Gene3D" id="1.10.579.10">
    <property type="entry name" value="DNA Cyclobutane Dipyrimidine Photolyase, subunit A, domain 3"/>
    <property type="match status" value="1"/>
</dbReference>
<dbReference type="InterPro" id="IPR052551">
    <property type="entry name" value="UV-DNA_repair_photolyase"/>
</dbReference>
<dbReference type="Proteomes" id="UP000245962">
    <property type="component" value="Unassembled WGS sequence"/>
</dbReference>
<dbReference type="PANTHER" id="PTHR38657:SF1">
    <property type="entry name" value="SLR1343 PROTEIN"/>
    <property type="match status" value="1"/>
</dbReference>
<dbReference type="AlphaFoldDB" id="A0A2U0I7D1"/>
<sequence length="516" mass="61403">MAEKHVKTLRLVLGDQLNHQHSWFSSTNENHLYFMAEMEQETNYATHHIQKVVAFFESMRNFTKWLKARGHSVVYYKLDSSENKQDLAENLNYLIEKHHIEKFEHQLPDEYRLDEQLKKFCKSVSIKTKAYDTEHFYTERTELETFYEGKKELTMEYFYRHMRKKHNILMGNEKDPEGGKWNFDKSNRKKWKGSPSIPHEKGFRKDVSEIVSLLNKKGIKTMGNIDKKNFNWPTSREDCLSVLNYFCKNLLQHFGDYQDALHTEQLYLFHSRLSFALNSKMLSPQEVLEKVISHWREHKNSIDISQLEGFVRQILGWREYMRGIYWKEMPGFRRSNKLDNQNKLPNFYWTGKTKMNCLHHAINQSLDHAYAHHIQRLMITGNFALLLQCHPDEVDTWYLGIYIDAIEWVEITNTRGMSQFADGGVIATKPYVSSGNYINKMSNYCKNCQYSVSKKTEDDACPFNSLYWNFLDDKRKHFKNNQRMNMMMSLLNKKTAKELSALKNRAQEIMKNPDKF</sequence>
<dbReference type="Gene3D" id="3.40.50.620">
    <property type="entry name" value="HUPs"/>
    <property type="match status" value="1"/>
</dbReference>
<dbReference type="PANTHER" id="PTHR38657">
    <property type="entry name" value="SLR1343 PROTEIN"/>
    <property type="match status" value="1"/>
</dbReference>
<accession>A0A2U0I7D1</accession>
<dbReference type="Gene3D" id="1.25.40.80">
    <property type="match status" value="1"/>
</dbReference>
<comment type="caution">
    <text evidence="1">The sequence shown here is derived from an EMBL/GenBank/DDBJ whole genome shotgun (WGS) entry which is preliminary data.</text>
</comment>
<dbReference type="InterPro" id="IPR007357">
    <property type="entry name" value="PhrB-like"/>
</dbReference>
<evidence type="ECO:0000313" key="1">
    <source>
        <dbReference type="EMBL" id="PVW17002.1"/>
    </source>
</evidence>
<dbReference type="OrthoDB" id="5288100at2"/>
<gene>
    <name evidence="1" type="ORF">DDV96_00290</name>
</gene>
<dbReference type="GO" id="GO:0016829">
    <property type="term" value="F:lyase activity"/>
    <property type="evidence" value="ECO:0007669"/>
    <property type="project" value="UniProtKB-KW"/>
</dbReference>
<evidence type="ECO:0000313" key="2">
    <source>
        <dbReference type="Proteomes" id="UP000245962"/>
    </source>
</evidence>
<protein>
    <submittedName>
        <fullName evidence="1">Cryptochrome/photolyase family protein</fullName>
    </submittedName>
</protein>
<keyword evidence="2" id="KW-1185">Reference proteome</keyword>
<proteinExistence type="predicted"/>